<dbReference type="PANTHER" id="PTHR44757">
    <property type="entry name" value="DIGUANYLATE CYCLASE DGCP"/>
    <property type="match status" value="1"/>
</dbReference>
<dbReference type="SUPFAM" id="SSF55785">
    <property type="entry name" value="PYP-like sensor domain (PAS domain)"/>
    <property type="match status" value="1"/>
</dbReference>
<gene>
    <name evidence="2" type="ORF">CAP51_00250</name>
</gene>
<feature type="domain" description="EAL" evidence="1">
    <location>
        <begin position="457"/>
        <end position="706"/>
    </location>
</feature>
<dbReference type="SMART" id="SM00052">
    <property type="entry name" value="EAL"/>
    <property type="match status" value="1"/>
</dbReference>
<dbReference type="InterPro" id="IPR001633">
    <property type="entry name" value="EAL_dom"/>
</dbReference>
<dbReference type="OrthoDB" id="7052318at2"/>
<dbReference type="SUPFAM" id="SSF141868">
    <property type="entry name" value="EAL domain-like"/>
    <property type="match status" value="1"/>
</dbReference>
<dbReference type="Gene3D" id="3.20.20.450">
    <property type="entry name" value="EAL domain"/>
    <property type="match status" value="1"/>
</dbReference>
<sequence length="706" mass="80187">MKLTTTDKKLQSHVIRFLMVDNQQITFNKITETLEQHLNGVQGKLLDDQKSFEKMLNLQWDVIIFHAAYDFNFEQALSIIHGKNKKIPVILLSDMNTKSSEALKILKLGIYDIIDHTHLDHLTLSLYRASIYSRLVRRELQLNLEIDKLQQQTQSLVETTEHAVAIFQEGIHLSVNPQYAKLFGANDPEEFSGLPILDILQPQDITEFKQFFKKLSKGDLSQPVLEITSRNPHLKDHTLRLQFSNAEFDDEPALQLIIVTENELSTAKIGQQGSGFASVQDVYDLLNFAFIQNSKLAVILYIVDQLPQQVIAQTWNSSRAYFAELEKNLASLTENEFLRLSETVFLTTQAVNDQATLAQNLKKLSVQLPTQLNILQQTYPVNVHLSAQLLDHLPQENEITALLQQTFKQSFDPKAVILETKLTSSAEAVPEKIQINFGVPITEQVTPEPALSYNVPSDATQKALSEQIDQNTIQLSFQQLYDKEDIDTHIYEVTASFQYENKAVSLETFAGLAANPELAIKADRWVLVEASKRLHQFLTTCPKSRIVVNLHAISLSDPNLIPLLSKLVNLINSKYTRPLILQFEEQDILANISGTAKFIQAIQDYNIGIAVTNFGQSIYCVNILQQLKISFAKLAPEFTVQLLHDDSLVELQEKLDSFKQYDHDVKFLISELNDMTLFANAWNIDVRYLQGDYFQAKQNHFLDSAG</sequence>
<dbReference type="RefSeq" id="WP_087618715.1">
    <property type="nucleotide sequence ID" value="NZ_NEXX01000001.1"/>
</dbReference>
<dbReference type="InterPro" id="IPR035965">
    <property type="entry name" value="PAS-like_dom_sf"/>
</dbReference>
<dbReference type="PANTHER" id="PTHR44757:SF2">
    <property type="entry name" value="BIOFILM ARCHITECTURE MAINTENANCE PROTEIN MBAA"/>
    <property type="match status" value="1"/>
</dbReference>
<keyword evidence="3" id="KW-1185">Reference proteome</keyword>
<dbReference type="Gene3D" id="3.30.450.20">
    <property type="entry name" value="PAS domain"/>
    <property type="match status" value="1"/>
</dbReference>
<name>A0A1Z9Z0W3_9GAMM</name>
<accession>A0A1Z9Z0W3</accession>
<dbReference type="AlphaFoldDB" id="A0A1Z9Z0W3"/>
<dbReference type="Pfam" id="PF00563">
    <property type="entry name" value="EAL"/>
    <property type="match status" value="1"/>
</dbReference>
<proteinExistence type="predicted"/>
<dbReference type="InterPro" id="IPR035919">
    <property type="entry name" value="EAL_sf"/>
</dbReference>
<organism evidence="2 3">
    <name type="scientific">Acinetobacter populi</name>
    <dbReference type="NCBI Taxonomy" id="1582270"/>
    <lineage>
        <taxon>Bacteria</taxon>
        <taxon>Pseudomonadati</taxon>
        <taxon>Pseudomonadota</taxon>
        <taxon>Gammaproteobacteria</taxon>
        <taxon>Moraxellales</taxon>
        <taxon>Moraxellaceae</taxon>
        <taxon>Acinetobacter</taxon>
    </lineage>
</organism>
<evidence type="ECO:0000259" key="1">
    <source>
        <dbReference type="PROSITE" id="PS50883"/>
    </source>
</evidence>
<dbReference type="InterPro" id="IPR052155">
    <property type="entry name" value="Biofilm_reg_signaling"/>
</dbReference>
<protein>
    <recommendedName>
        <fullName evidence="1">EAL domain-containing protein</fullName>
    </recommendedName>
</protein>
<dbReference type="Proteomes" id="UP000196536">
    <property type="component" value="Unassembled WGS sequence"/>
</dbReference>
<evidence type="ECO:0000313" key="2">
    <source>
        <dbReference type="EMBL" id="OUY08090.1"/>
    </source>
</evidence>
<reference evidence="2 3" key="1">
    <citation type="submission" date="2017-05" db="EMBL/GenBank/DDBJ databases">
        <title>Acinetobacter populi ANC 5415 (= PBJ7), whole genome shotgun sequencing project.</title>
        <authorList>
            <person name="Nemec A."/>
            <person name="Radolfova-Krizova L."/>
        </authorList>
    </citation>
    <scope>NUCLEOTIDE SEQUENCE [LARGE SCALE GENOMIC DNA]</scope>
    <source>
        <strain evidence="2 3">PBJ7</strain>
    </source>
</reference>
<dbReference type="EMBL" id="NEXX01000001">
    <property type="protein sequence ID" value="OUY08090.1"/>
    <property type="molecule type" value="Genomic_DNA"/>
</dbReference>
<evidence type="ECO:0000313" key="3">
    <source>
        <dbReference type="Proteomes" id="UP000196536"/>
    </source>
</evidence>
<dbReference type="PROSITE" id="PS50883">
    <property type="entry name" value="EAL"/>
    <property type="match status" value="1"/>
</dbReference>
<comment type="caution">
    <text evidence="2">The sequence shown here is derived from an EMBL/GenBank/DDBJ whole genome shotgun (WGS) entry which is preliminary data.</text>
</comment>